<dbReference type="PRINTS" id="PR00455">
    <property type="entry name" value="HTHTETR"/>
</dbReference>
<dbReference type="EMBL" id="JAAGKO020000046">
    <property type="protein sequence ID" value="MDI5966172.1"/>
    <property type="molecule type" value="Genomic_DNA"/>
</dbReference>
<evidence type="ECO:0000313" key="5">
    <source>
        <dbReference type="EMBL" id="MDI5972783.1"/>
    </source>
</evidence>
<dbReference type="InterPro" id="IPR009057">
    <property type="entry name" value="Homeodomain-like_sf"/>
</dbReference>
<proteinExistence type="predicted"/>
<dbReference type="Proteomes" id="UP001156398">
    <property type="component" value="Unassembled WGS sequence"/>
</dbReference>
<name>A0AA90H2C4_9ACTN</name>
<dbReference type="InterPro" id="IPR050109">
    <property type="entry name" value="HTH-type_TetR-like_transc_reg"/>
</dbReference>
<dbReference type="PANTHER" id="PTHR30055">
    <property type="entry name" value="HTH-TYPE TRANSCRIPTIONAL REGULATOR RUTR"/>
    <property type="match status" value="1"/>
</dbReference>
<evidence type="ECO:0000256" key="1">
    <source>
        <dbReference type="ARBA" id="ARBA00023125"/>
    </source>
</evidence>
<dbReference type="Pfam" id="PF00440">
    <property type="entry name" value="TetR_N"/>
    <property type="match status" value="1"/>
</dbReference>
<dbReference type="EMBL" id="JABXJJ020000036">
    <property type="protein sequence ID" value="MDI5972783.1"/>
    <property type="molecule type" value="Genomic_DNA"/>
</dbReference>
<keyword evidence="1 2" id="KW-0238">DNA-binding</keyword>
<dbReference type="InterPro" id="IPR001647">
    <property type="entry name" value="HTH_TetR"/>
</dbReference>
<gene>
    <name evidence="4" type="ORF">POF43_026160</name>
    <name evidence="5" type="ORF">POF50_026150</name>
</gene>
<evidence type="ECO:0000259" key="3">
    <source>
        <dbReference type="PROSITE" id="PS50977"/>
    </source>
</evidence>
<dbReference type="SUPFAM" id="SSF46689">
    <property type="entry name" value="Homeodomain-like"/>
    <property type="match status" value="1"/>
</dbReference>
<keyword evidence="6" id="KW-1185">Reference proteome</keyword>
<dbReference type="AlphaFoldDB" id="A0AA90H2C4"/>
<organism evidence="5">
    <name type="scientific">Streptantibioticus silvisoli</name>
    <dbReference type="NCBI Taxonomy" id="2705255"/>
    <lineage>
        <taxon>Bacteria</taxon>
        <taxon>Bacillati</taxon>
        <taxon>Actinomycetota</taxon>
        <taxon>Actinomycetes</taxon>
        <taxon>Kitasatosporales</taxon>
        <taxon>Streptomycetaceae</taxon>
        <taxon>Streptantibioticus</taxon>
    </lineage>
</organism>
<reference evidence="5 6" key="1">
    <citation type="submission" date="2023-05" db="EMBL/GenBank/DDBJ databases">
        <title>Streptantibioticus silvisoli sp. nov., acidotolerant actinomycetes 1 from pine litter.</title>
        <authorList>
            <person name="Swiecimska M."/>
            <person name="Golinska P."/>
            <person name="Sangal V."/>
            <person name="Wachnowicz B."/>
            <person name="Goodfellow M."/>
        </authorList>
    </citation>
    <scope>NUCLEOTIDE SEQUENCE</scope>
    <source>
        <strain evidence="5">SL13</strain>
        <strain evidence="4 6">SL54</strain>
    </source>
</reference>
<feature type="DNA-binding region" description="H-T-H motif" evidence="2">
    <location>
        <begin position="32"/>
        <end position="51"/>
    </location>
</feature>
<evidence type="ECO:0000313" key="6">
    <source>
        <dbReference type="Proteomes" id="UP001156398"/>
    </source>
</evidence>
<feature type="domain" description="HTH tetR-type" evidence="3">
    <location>
        <begin position="9"/>
        <end position="69"/>
    </location>
</feature>
<accession>A0AA90H2C4</accession>
<dbReference type="RefSeq" id="WP_271314400.1">
    <property type="nucleotide sequence ID" value="NZ_JAAGKO020000046.1"/>
</dbReference>
<protein>
    <submittedName>
        <fullName evidence="5">TetR/AcrR family transcriptional regulator</fullName>
    </submittedName>
</protein>
<dbReference type="Gene3D" id="1.10.357.10">
    <property type="entry name" value="Tetracycline Repressor, domain 2"/>
    <property type="match status" value="1"/>
</dbReference>
<comment type="caution">
    <text evidence="5">The sequence shown here is derived from an EMBL/GenBank/DDBJ whole genome shotgun (WGS) entry which is preliminary data.</text>
</comment>
<evidence type="ECO:0000256" key="2">
    <source>
        <dbReference type="PROSITE-ProRule" id="PRU00335"/>
    </source>
</evidence>
<dbReference type="PROSITE" id="PS01081">
    <property type="entry name" value="HTH_TETR_1"/>
    <property type="match status" value="1"/>
</dbReference>
<dbReference type="PROSITE" id="PS50977">
    <property type="entry name" value="HTH_TETR_2"/>
    <property type="match status" value="1"/>
</dbReference>
<evidence type="ECO:0000313" key="4">
    <source>
        <dbReference type="EMBL" id="MDI5966172.1"/>
    </source>
</evidence>
<dbReference type="GO" id="GO:0003700">
    <property type="term" value="F:DNA-binding transcription factor activity"/>
    <property type="evidence" value="ECO:0007669"/>
    <property type="project" value="TreeGrafter"/>
</dbReference>
<sequence length="187" mass="21042">MSTAQPRRGDTRRRIQEIALELFLERGYEGTSLREIAERLDVTKAALYYHFKTKEDILVALVESYSAPLGEIIEWAGDRPRDERTRRELLARYSVVVQAAAPLFTFLYENQAALRELSIGQRLKDQMLALWGLFIDREGELAEQARSVSALITVHFGGVAMRELPGTAEAKRLALLEVATEMVCGGS</sequence>
<dbReference type="InterPro" id="IPR023772">
    <property type="entry name" value="DNA-bd_HTH_TetR-type_CS"/>
</dbReference>
<dbReference type="GO" id="GO:0000976">
    <property type="term" value="F:transcription cis-regulatory region binding"/>
    <property type="evidence" value="ECO:0007669"/>
    <property type="project" value="TreeGrafter"/>
</dbReference>
<dbReference type="PANTHER" id="PTHR30055:SF226">
    <property type="entry name" value="HTH-TYPE TRANSCRIPTIONAL REGULATOR PKSA"/>
    <property type="match status" value="1"/>
</dbReference>